<dbReference type="SUPFAM" id="SSF51703">
    <property type="entry name" value="Cobalamin (vitamin B12)-dependent enzymes"/>
    <property type="match status" value="1"/>
</dbReference>
<organism evidence="2">
    <name type="scientific">marine metagenome</name>
    <dbReference type="NCBI Taxonomy" id="408172"/>
    <lineage>
        <taxon>unclassified sequences</taxon>
        <taxon>metagenomes</taxon>
        <taxon>ecological metagenomes</taxon>
    </lineage>
</organism>
<dbReference type="GO" id="GO:0004494">
    <property type="term" value="F:methylmalonyl-CoA mutase activity"/>
    <property type="evidence" value="ECO:0007669"/>
    <property type="project" value="TreeGrafter"/>
</dbReference>
<dbReference type="Gene3D" id="3.20.20.240">
    <property type="entry name" value="Methylmalonyl-CoA mutase"/>
    <property type="match status" value="1"/>
</dbReference>
<dbReference type="Pfam" id="PF01642">
    <property type="entry name" value="MM_CoA_mutase"/>
    <property type="match status" value="2"/>
</dbReference>
<dbReference type="PANTHER" id="PTHR48101:SF4">
    <property type="entry name" value="METHYLMALONYL-COA MUTASE, MITOCHONDRIAL"/>
    <property type="match status" value="1"/>
</dbReference>
<evidence type="ECO:0000259" key="1">
    <source>
        <dbReference type="Pfam" id="PF01642"/>
    </source>
</evidence>
<dbReference type="GO" id="GO:0005737">
    <property type="term" value="C:cytoplasm"/>
    <property type="evidence" value="ECO:0007669"/>
    <property type="project" value="TreeGrafter"/>
</dbReference>
<dbReference type="GO" id="GO:0031419">
    <property type="term" value="F:cobalamin binding"/>
    <property type="evidence" value="ECO:0007669"/>
    <property type="project" value="InterPro"/>
</dbReference>
<reference evidence="2" key="1">
    <citation type="submission" date="2018-05" db="EMBL/GenBank/DDBJ databases">
        <authorList>
            <person name="Lanie J.A."/>
            <person name="Ng W.-L."/>
            <person name="Kazmierczak K.M."/>
            <person name="Andrzejewski T.M."/>
            <person name="Davidsen T.M."/>
            <person name="Wayne K.J."/>
            <person name="Tettelin H."/>
            <person name="Glass J.I."/>
            <person name="Rusch D."/>
            <person name="Podicherti R."/>
            <person name="Tsui H.-C.T."/>
            <person name="Winkler M.E."/>
        </authorList>
    </citation>
    <scope>NUCLEOTIDE SEQUENCE</scope>
</reference>
<dbReference type="InterPro" id="IPR006099">
    <property type="entry name" value="MeMalonylCoA_mutase_a/b_cat"/>
</dbReference>
<dbReference type="InterPro" id="IPR016176">
    <property type="entry name" value="Cbl-dep_enz_cat"/>
</dbReference>
<accession>A0A381QPH9</accession>
<gene>
    <name evidence="2" type="ORF">METZ01_LOCUS33572</name>
</gene>
<evidence type="ECO:0000313" key="2">
    <source>
        <dbReference type="EMBL" id="SUZ80718.1"/>
    </source>
</evidence>
<dbReference type="AlphaFoldDB" id="A0A381QPH9"/>
<dbReference type="GO" id="GO:0019678">
    <property type="term" value="P:propionate metabolic process, methylmalonyl pathway"/>
    <property type="evidence" value="ECO:0007669"/>
    <property type="project" value="TreeGrafter"/>
</dbReference>
<dbReference type="EMBL" id="UINC01001438">
    <property type="protein sequence ID" value="SUZ80718.1"/>
    <property type="molecule type" value="Genomic_DNA"/>
</dbReference>
<dbReference type="PANTHER" id="PTHR48101">
    <property type="entry name" value="METHYLMALONYL-COA MUTASE, MITOCHONDRIAL-RELATED"/>
    <property type="match status" value="1"/>
</dbReference>
<sequence length="602" mass="62769">MNPARPGPTPLVDGFEPASRADWTALAEAGLRGRTVDDLAMLTADGIRIAPVYGPEDGQPAGLPGAAPFTRGATAAGATPDGWDVRALVVDEGPEDANRTVLDELERGSTSVLLDPQAIGIAGPADLAAVLNGVYLDMTTVALAPGPATNEVAGWLLDLWEASGVAEAERRGHLGLDPLGVAARYGGPPTIDAAALDLVARARPLPGVRALEVDATPYADAGTSDVGQMASALSTGVAYLRALVDHGIGVSDALATLSVTLPADADQFLTVARFRAFRRVWARMAEACGADPAEGAAYQHALTSAAMLSRRDPWVNMLRSTVAAFAAGIGGARSVTVRPFDSALGRPDEFGRRTARNLQLLLLKESRLSAVIDPAGGSWYVEDLTSRLAAATWERFRDLEAEGGMATALASGRATAEAEVDWARRYERLATRADPLTGVSEFPDLNEVAVRRPPGPPPAEGPLPLRRSASAFEALRDAADEAADQPTVRIIALGPLDEHADRATFARNLFAVAGIRAVDGDLDSLDSDGPAVLCGSDDRYAAEAARAASSLKASGAGWVVLVGKPGDDEAAWQAAGIDEFLHPGIDVIEVLGRALDWCGVER</sequence>
<proteinExistence type="predicted"/>
<feature type="domain" description="Methylmalonyl-CoA mutase alpha/beta chain catalytic" evidence="1">
    <location>
        <begin position="43"/>
        <end position="112"/>
    </location>
</feature>
<dbReference type="Gene3D" id="3.40.50.280">
    <property type="entry name" value="Cobalamin-binding domain"/>
    <property type="match status" value="1"/>
</dbReference>
<name>A0A381QPH9_9ZZZZ</name>
<protein>
    <recommendedName>
        <fullName evidence="1">Methylmalonyl-CoA mutase alpha/beta chain catalytic domain-containing protein</fullName>
    </recommendedName>
</protein>
<feature type="domain" description="Methylmalonyl-CoA mutase alpha/beta chain catalytic" evidence="1">
    <location>
        <begin position="121"/>
        <end position="444"/>
    </location>
</feature>